<keyword evidence="4" id="KW-0808">Transferase</keyword>
<reference evidence="5 6" key="1">
    <citation type="journal article" date="2019" name="Nat. Med.">
        <title>A library of human gut bacterial isolates paired with longitudinal multiomics data enables mechanistic microbiome research.</title>
        <authorList>
            <person name="Poyet M."/>
            <person name="Groussin M."/>
            <person name="Gibbons S.M."/>
            <person name="Avila-Pacheco J."/>
            <person name="Jiang X."/>
            <person name="Kearney S.M."/>
            <person name="Perrotta A.R."/>
            <person name="Berdy B."/>
            <person name="Zhao S."/>
            <person name="Lieberman T.D."/>
            <person name="Swanson P.K."/>
            <person name="Smith M."/>
            <person name="Roesemann S."/>
            <person name="Alexander J.E."/>
            <person name="Rich S.A."/>
            <person name="Livny J."/>
            <person name="Vlamakis H."/>
            <person name="Clish C."/>
            <person name="Bullock K."/>
            <person name="Deik A."/>
            <person name="Scott J."/>
            <person name="Pierce K.A."/>
            <person name="Xavier R.J."/>
            <person name="Alm E.J."/>
        </authorList>
    </citation>
    <scope>NUCLEOTIDE SEQUENCE [LARGE SCALE GENOMIC DNA]</scope>
    <source>
        <strain evidence="4 5">BIOML-A140</strain>
        <strain evidence="3 6">BIOML-A141</strain>
    </source>
</reference>
<dbReference type="Pfam" id="PF01757">
    <property type="entry name" value="Acyl_transf_3"/>
    <property type="match status" value="1"/>
</dbReference>
<evidence type="ECO:0000313" key="6">
    <source>
        <dbReference type="Proteomes" id="UP000483142"/>
    </source>
</evidence>
<feature type="transmembrane region" description="Helical" evidence="1">
    <location>
        <begin position="227"/>
        <end position="250"/>
    </location>
</feature>
<dbReference type="Proteomes" id="UP000468344">
    <property type="component" value="Unassembled WGS sequence"/>
</dbReference>
<keyword evidence="1" id="KW-1133">Transmembrane helix</keyword>
<feature type="transmembrane region" description="Helical" evidence="1">
    <location>
        <begin position="21"/>
        <end position="39"/>
    </location>
</feature>
<dbReference type="InterPro" id="IPR052734">
    <property type="entry name" value="Nod_factor_acetyltransferase"/>
</dbReference>
<protein>
    <submittedName>
        <fullName evidence="4">Acyltransferase</fullName>
    </submittedName>
</protein>
<dbReference type="PANTHER" id="PTHR37312:SF1">
    <property type="entry name" value="MEMBRANE-BOUND ACYLTRANSFERASE YKRP-RELATED"/>
    <property type="match status" value="1"/>
</dbReference>
<keyword evidence="4" id="KW-0012">Acyltransferase</keyword>
<proteinExistence type="predicted"/>
<organism evidence="4 5">
    <name type="scientific">Phocaeicola vulgatus</name>
    <name type="common">Bacteroides vulgatus</name>
    <dbReference type="NCBI Taxonomy" id="821"/>
    <lineage>
        <taxon>Bacteria</taxon>
        <taxon>Pseudomonadati</taxon>
        <taxon>Bacteroidota</taxon>
        <taxon>Bacteroidia</taxon>
        <taxon>Bacteroidales</taxon>
        <taxon>Bacteroidaceae</taxon>
        <taxon>Phocaeicola</taxon>
    </lineage>
</organism>
<evidence type="ECO:0000259" key="2">
    <source>
        <dbReference type="Pfam" id="PF01757"/>
    </source>
</evidence>
<dbReference type="PANTHER" id="PTHR37312">
    <property type="entry name" value="MEMBRANE-BOUND ACYLTRANSFERASE YKRP-RELATED"/>
    <property type="match status" value="1"/>
</dbReference>
<dbReference type="EMBL" id="WDBY01000023">
    <property type="protein sequence ID" value="KAB6476974.1"/>
    <property type="molecule type" value="Genomic_DNA"/>
</dbReference>
<name>A0A3E4KF16_PHOVU</name>
<feature type="transmembrane region" description="Helical" evidence="1">
    <location>
        <begin position="304"/>
        <end position="327"/>
    </location>
</feature>
<feature type="domain" description="Acyltransferase 3" evidence="2">
    <location>
        <begin position="14"/>
        <end position="324"/>
    </location>
</feature>
<feature type="transmembrane region" description="Helical" evidence="1">
    <location>
        <begin position="141"/>
        <end position="162"/>
    </location>
</feature>
<dbReference type="InterPro" id="IPR002656">
    <property type="entry name" value="Acyl_transf_3_dom"/>
</dbReference>
<dbReference type="RefSeq" id="WP_117697356.1">
    <property type="nucleotide sequence ID" value="NZ_CAXTGH010000020.1"/>
</dbReference>
<gene>
    <name evidence="4" type="ORF">GAZ06_12425</name>
    <name evidence="3" type="ORF">GAZ09_12150</name>
</gene>
<feature type="transmembrane region" description="Helical" evidence="1">
    <location>
        <begin position="256"/>
        <end position="274"/>
    </location>
</feature>
<keyword evidence="1" id="KW-0472">Membrane</keyword>
<evidence type="ECO:0000313" key="4">
    <source>
        <dbReference type="EMBL" id="KAB6476974.1"/>
    </source>
</evidence>
<evidence type="ECO:0000313" key="3">
    <source>
        <dbReference type="EMBL" id="KAB6452214.1"/>
    </source>
</evidence>
<sequence>MEMYKNVKGGGRVAWLDNVKMYAMLWVILGHVMTIVIKTNVDLSGRVMEHFIVAFNMPLFVMLSGYSNFNAFNRIVDKQGLWNFIKKSTIRILLPVVTFCVIGMTPNFLLSPFWFLNMILYLMLGFSVIHFVVYALHKQHLFGVSLLIFVLAFIGLNVLWIGEMCTYYAVGLLCKRYGVFDRPRRFLFPVILFVGIALFAIVWSSGHYSIKESSFYHSGFSQLLSKGYLFLWAERQILAIVLCFGMIGIFCNYDTRYTLFSWMGSYTLSFYIFHAMMLRPFRNDIILDYFYNSVFYQFFYSTEILRWCGVLIVVALMTAASWGLICLCEKWKWSRLFCLGKLK</sequence>
<evidence type="ECO:0000256" key="1">
    <source>
        <dbReference type="SAM" id="Phobius"/>
    </source>
</evidence>
<accession>A0A3E4KF16</accession>
<keyword evidence="1" id="KW-0812">Transmembrane</keyword>
<evidence type="ECO:0000313" key="5">
    <source>
        <dbReference type="Proteomes" id="UP000468344"/>
    </source>
</evidence>
<comment type="caution">
    <text evidence="4">The sequence shown here is derived from an EMBL/GenBank/DDBJ whole genome shotgun (WGS) entry which is preliminary data.</text>
</comment>
<dbReference type="Proteomes" id="UP000483142">
    <property type="component" value="Unassembled WGS sequence"/>
</dbReference>
<feature type="transmembrane region" description="Helical" evidence="1">
    <location>
        <begin position="51"/>
        <end position="69"/>
    </location>
</feature>
<feature type="transmembrane region" description="Helical" evidence="1">
    <location>
        <begin position="186"/>
        <end position="206"/>
    </location>
</feature>
<dbReference type="AlphaFoldDB" id="A0A3E4KF16"/>
<dbReference type="EMBL" id="WDBZ01000023">
    <property type="protein sequence ID" value="KAB6452214.1"/>
    <property type="molecule type" value="Genomic_DNA"/>
</dbReference>
<dbReference type="GO" id="GO:0016747">
    <property type="term" value="F:acyltransferase activity, transferring groups other than amino-acyl groups"/>
    <property type="evidence" value="ECO:0007669"/>
    <property type="project" value="InterPro"/>
</dbReference>
<feature type="transmembrane region" description="Helical" evidence="1">
    <location>
        <begin position="90"/>
        <end position="109"/>
    </location>
</feature>